<comment type="similarity">
    <text evidence="1 6">Belongs to the SecB family.</text>
</comment>
<keyword evidence="4 6" id="KW-0811">Translocation</keyword>
<dbReference type="GO" id="GO:0051262">
    <property type="term" value="P:protein tetramerization"/>
    <property type="evidence" value="ECO:0007669"/>
    <property type="project" value="InterPro"/>
</dbReference>
<dbReference type="GO" id="GO:0015031">
    <property type="term" value="P:protein transport"/>
    <property type="evidence" value="ECO:0007669"/>
    <property type="project" value="UniProtKB-UniRule"/>
</dbReference>
<evidence type="ECO:0000313" key="7">
    <source>
        <dbReference type="EMBL" id="QNT71258.1"/>
    </source>
</evidence>
<dbReference type="NCBIfam" id="TIGR00809">
    <property type="entry name" value="secB"/>
    <property type="match status" value="1"/>
</dbReference>
<dbReference type="InterPro" id="IPR003708">
    <property type="entry name" value="SecB"/>
</dbReference>
<protein>
    <recommendedName>
        <fullName evidence="6">Protein-export protein SecB</fullName>
    </recommendedName>
</protein>
<dbReference type="SUPFAM" id="SSF54611">
    <property type="entry name" value="SecB-like"/>
    <property type="match status" value="1"/>
</dbReference>
<keyword evidence="6" id="KW-0963">Cytoplasm</keyword>
<proteinExistence type="inferred from homology"/>
<dbReference type="KEGG" id="dvn:HQ394_10450"/>
<evidence type="ECO:0000256" key="5">
    <source>
        <dbReference type="ARBA" id="ARBA00023186"/>
    </source>
</evidence>
<dbReference type="Proteomes" id="UP000516369">
    <property type="component" value="Chromosome"/>
</dbReference>
<dbReference type="Pfam" id="PF02556">
    <property type="entry name" value="SecB"/>
    <property type="match status" value="1"/>
</dbReference>
<comment type="subcellular location">
    <subcellularLocation>
        <location evidence="6">Cytoplasm</location>
    </subcellularLocation>
</comment>
<dbReference type="GO" id="GO:0005737">
    <property type="term" value="C:cytoplasm"/>
    <property type="evidence" value="ECO:0007669"/>
    <property type="project" value="UniProtKB-SubCell"/>
</dbReference>
<sequence>MPAGDGQASAEQRPPIVINAQYVKDFSFEAPTAPAIFPQLQRQQPDINVKVDVQARALDVANSFYEVLLQISSECKVGDDVAFVVELTYGGVFTLNVRPEDVRPVLLIECPRLLFPFARHVVATATMNGGFMPLMLGPIDFVNLYQSQAAEAQGGSEPVTLV</sequence>
<keyword evidence="2 6" id="KW-0813">Transport</keyword>
<evidence type="ECO:0000256" key="3">
    <source>
        <dbReference type="ARBA" id="ARBA00022927"/>
    </source>
</evidence>
<dbReference type="EMBL" id="CP053923">
    <property type="protein sequence ID" value="QNT71258.1"/>
    <property type="molecule type" value="Genomic_DNA"/>
</dbReference>
<evidence type="ECO:0000256" key="2">
    <source>
        <dbReference type="ARBA" id="ARBA00022448"/>
    </source>
</evidence>
<keyword evidence="8" id="KW-1185">Reference proteome</keyword>
<reference evidence="7 8" key="1">
    <citation type="submission" date="2020-05" db="EMBL/GenBank/DDBJ databases">
        <title>Complete closed genome sequence of Defluviicoccus vanus.</title>
        <authorList>
            <person name="Bessarab I."/>
            <person name="Arumugam K."/>
            <person name="Maszenan A.M."/>
            <person name="Seviour R.J."/>
            <person name="Williams R.B."/>
        </authorList>
    </citation>
    <scope>NUCLEOTIDE SEQUENCE [LARGE SCALE GENOMIC DNA]</scope>
    <source>
        <strain evidence="7 8">Ben 114</strain>
    </source>
</reference>
<dbReference type="GO" id="GO:0006457">
    <property type="term" value="P:protein folding"/>
    <property type="evidence" value="ECO:0007669"/>
    <property type="project" value="UniProtKB-UniRule"/>
</dbReference>
<keyword evidence="3 6" id="KW-0653">Protein transport</keyword>
<dbReference type="PRINTS" id="PR01594">
    <property type="entry name" value="SECBCHAPRONE"/>
</dbReference>
<evidence type="ECO:0000313" key="8">
    <source>
        <dbReference type="Proteomes" id="UP000516369"/>
    </source>
</evidence>
<dbReference type="HAMAP" id="MF_00821">
    <property type="entry name" value="SecB"/>
    <property type="match status" value="1"/>
</dbReference>
<keyword evidence="5 6" id="KW-0143">Chaperone</keyword>
<evidence type="ECO:0000256" key="4">
    <source>
        <dbReference type="ARBA" id="ARBA00023010"/>
    </source>
</evidence>
<gene>
    <name evidence="6 7" type="primary">secB</name>
    <name evidence="7" type="ORF">HQ394_10450</name>
</gene>
<name>A0A7H1N6C2_9PROT</name>
<dbReference type="InterPro" id="IPR035958">
    <property type="entry name" value="SecB-like_sf"/>
</dbReference>
<dbReference type="AlphaFoldDB" id="A0A7H1N6C2"/>
<dbReference type="PANTHER" id="PTHR36918">
    <property type="match status" value="1"/>
</dbReference>
<dbReference type="PANTHER" id="PTHR36918:SF1">
    <property type="entry name" value="PROTEIN-EXPORT PROTEIN SECB"/>
    <property type="match status" value="1"/>
</dbReference>
<evidence type="ECO:0000256" key="6">
    <source>
        <dbReference type="HAMAP-Rule" id="MF_00821"/>
    </source>
</evidence>
<evidence type="ECO:0000256" key="1">
    <source>
        <dbReference type="ARBA" id="ARBA00009990"/>
    </source>
</evidence>
<dbReference type="Gene3D" id="3.10.420.10">
    <property type="entry name" value="SecB-like"/>
    <property type="match status" value="1"/>
</dbReference>
<dbReference type="NCBIfam" id="NF004392">
    <property type="entry name" value="PRK05751.1-3"/>
    <property type="match status" value="1"/>
</dbReference>
<comment type="subunit">
    <text evidence="6">Homotetramer, a dimer of dimers. One homotetramer interacts with 1 SecA dimer.</text>
</comment>
<dbReference type="GO" id="GO:0051082">
    <property type="term" value="F:unfolded protein binding"/>
    <property type="evidence" value="ECO:0007669"/>
    <property type="project" value="InterPro"/>
</dbReference>
<accession>A0A7H1N6C2</accession>
<organism evidence="7 8">
    <name type="scientific">Defluviicoccus vanus</name>
    <dbReference type="NCBI Taxonomy" id="111831"/>
    <lineage>
        <taxon>Bacteria</taxon>
        <taxon>Pseudomonadati</taxon>
        <taxon>Pseudomonadota</taxon>
        <taxon>Alphaproteobacteria</taxon>
        <taxon>Rhodospirillales</taxon>
        <taxon>Rhodospirillaceae</taxon>
        <taxon>Defluviicoccus</taxon>
    </lineage>
</organism>
<comment type="function">
    <text evidence="6">One of the proteins required for the normal export of preproteins out of the cell cytoplasm. It is a molecular chaperone that binds to a subset of precursor proteins, maintaining them in a translocation-competent state. It also specifically binds to its receptor SecA.</text>
</comment>